<dbReference type="Proteomes" id="UP000265768">
    <property type="component" value="Unassembled WGS sequence"/>
</dbReference>
<dbReference type="SUPFAM" id="SSF53850">
    <property type="entry name" value="Periplasmic binding protein-like II"/>
    <property type="match status" value="1"/>
</dbReference>
<accession>A0A3A4AFK1</accession>
<name>A0A3A4AFK1_9ACTN</name>
<feature type="region of interest" description="Disordered" evidence="1">
    <location>
        <begin position="1"/>
        <end position="23"/>
    </location>
</feature>
<sequence length="442" mass="47841">MDSIGFRDRAHRRRRPRAPRRAPAFSRGLAAGCLLAAAAACGDSGERDARELTVWLQVDARLQWPEAVAAATADFSRRHPGVRVKVAYQSWSDHTAKFDASAQGGRTPDVIEMGTTETPQYIAAGAFADLTAEKATFEHSAAWLPALTTACTHAGRLRCVPYYGSNRAVVYRRDLLAEAGATEPPRTWRELMALIGRLSARHRADPAFSPFFFPGQHQYAAMPFVYDAGGAVAVRRADGSWDARFSSPEGRRGLANWKALMDAGYRGDRTINDLTAFSTMVAGKTAMFYDAGGHLRRVYGPQGDPALADLVGSFRLPSPARKGAYVPSFMGGSVLAVPVKSRHRRWALDWIRAYTATANQRRFVAGGGLASSTAVTARDPRMKGYVESLTGTWSVPSAEHWAQVEKTKIIPNMLVDIATGQVSVAAATRAADGAIEEILNGS</sequence>
<dbReference type="PANTHER" id="PTHR43649">
    <property type="entry name" value="ARABINOSE-BINDING PROTEIN-RELATED"/>
    <property type="match status" value="1"/>
</dbReference>
<proteinExistence type="predicted"/>
<protein>
    <submittedName>
        <fullName evidence="2">Extracellular solute-binding protein</fullName>
    </submittedName>
</protein>
<feature type="compositionally biased region" description="Basic residues" evidence="1">
    <location>
        <begin position="9"/>
        <end position="20"/>
    </location>
</feature>
<dbReference type="EMBL" id="QZEY01000015">
    <property type="protein sequence ID" value="RJL24413.1"/>
    <property type="molecule type" value="Genomic_DNA"/>
</dbReference>
<dbReference type="Pfam" id="PF01547">
    <property type="entry name" value="SBP_bac_1"/>
    <property type="match status" value="1"/>
</dbReference>
<dbReference type="Gene3D" id="3.40.190.10">
    <property type="entry name" value="Periplasmic binding protein-like II"/>
    <property type="match status" value="2"/>
</dbReference>
<evidence type="ECO:0000256" key="1">
    <source>
        <dbReference type="SAM" id="MobiDB-lite"/>
    </source>
</evidence>
<dbReference type="InterPro" id="IPR006059">
    <property type="entry name" value="SBP"/>
</dbReference>
<dbReference type="PANTHER" id="PTHR43649:SF12">
    <property type="entry name" value="DIACETYLCHITOBIOSE BINDING PROTEIN DASA"/>
    <property type="match status" value="1"/>
</dbReference>
<evidence type="ECO:0000313" key="2">
    <source>
        <dbReference type="EMBL" id="RJL24413.1"/>
    </source>
</evidence>
<gene>
    <name evidence="2" type="ORF">D5H75_29175</name>
</gene>
<organism evidence="2 3">
    <name type="scientific">Bailinhaonella thermotolerans</name>
    <dbReference type="NCBI Taxonomy" id="1070861"/>
    <lineage>
        <taxon>Bacteria</taxon>
        <taxon>Bacillati</taxon>
        <taxon>Actinomycetota</taxon>
        <taxon>Actinomycetes</taxon>
        <taxon>Streptosporangiales</taxon>
        <taxon>Streptosporangiaceae</taxon>
        <taxon>Bailinhaonella</taxon>
    </lineage>
</organism>
<dbReference type="InterPro" id="IPR050490">
    <property type="entry name" value="Bact_solute-bd_prot1"/>
</dbReference>
<keyword evidence="3" id="KW-1185">Reference proteome</keyword>
<dbReference type="OrthoDB" id="9780991at2"/>
<comment type="caution">
    <text evidence="2">The sequence shown here is derived from an EMBL/GenBank/DDBJ whole genome shotgun (WGS) entry which is preliminary data.</text>
</comment>
<evidence type="ECO:0000313" key="3">
    <source>
        <dbReference type="Proteomes" id="UP000265768"/>
    </source>
</evidence>
<reference evidence="2 3" key="1">
    <citation type="submission" date="2018-09" db="EMBL/GenBank/DDBJ databases">
        <title>YIM 75507 draft genome.</title>
        <authorList>
            <person name="Tang S."/>
            <person name="Feng Y."/>
        </authorList>
    </citation>
    <scope>NUCLEOTIDE SEQUENCE [LARGE SCALE GENOMIC DNA]</scope>
    <source>
        <strain evidence="2 3">YIM 75507</strain>
    </source>
</reference>
<dbReference type="AlphaFoldDB" id="A0A3A4AFK1"/>